<keyword evidence="3" id="KW-1185">Reference proteome</keyword>
<dbReference type="SUPFAM" id="SSF81383">
    <property type="entry name" value="F-box domain"/>
    <property type="match status" value="1"/>
</dbReference>
<reference evidence="2 3" key="1">
    <citation type="journal article" date="2011" name="PLoS Pathog.">
        <title>Endophytic Life Strategies Decoded by Genome and Transcriptome Analyses of the Mutualistic Root Symbiont Piriformospora indica.</title>
        <authorList>
            <person name="Zuccaro A."/>
            <person name="Lahrmann U."/>
            <person name="Guldener U."/>
            <person name="Langen G."/>
            <person name="Pfiffi S."/>
            <person name="Biedenkopf D."/>
            <person name="Wong P."/>
            <person name="Samans B."/>
            <person name="Grimm C."/>
            <person name="Basiewicz M."/>
            <person name="Murat C."/>
            <person name="Martin F."/>
            <person name="Kogel K.H."/>
        </authorList>
    </citation>
    <scope>NUCLEOTIDE SEQUENCE [LARGE SCALE GENOMIC DNA]</scope>
    <source>
        <strain evidence="2 3">DSM 11827</strain>
    </source>
</reference>
<proteinExistence type="predicted"/>
<evidence type="ECO:0000259" key="1">
    <source>
        <dbReference type="PROSITE" id="PS50181"/>
    </source>
</evidence>
<dbReference type="Pfam" id="PF00646">
    <property type="entry name" value="F-box"/>
    <property type="match status" value="1"/>
</dbReference>
<protein>
    <recommendedName>
        <fullName evidence="1">F-box domain-containing protein</fullName>
    </recommendedName>
</protein>
<evidence type="ECO:0000313" key="3">
    <source>
        <dbReference type="Proteomes" id="UP000007148"/>
    </source>
</evidence>
<dbReference type="Gene3D" id="1.20.1280.50">
    <property type="match status" value="1"/>
</dbReference>
<dbReference type="HOGENOM" id="CLU_505381_0_0_1"/>
<name>G4TA64_SERID</name>
<dbReference type="STRING" id="1109443.G4TA64"/>
<organism evidence="2 3">
    <name type="scientific">Serendipita indica (strain DSM 11827)</name>
    <name type="common">Root endophyte fungus</name>
    <name type="synonym">Piriformospora indica</name>
    <dbReference type="NCBI Taxonomy" id="1109443"/>
    <lineage>
        <taxon>Eukaryota</taxon>
        <taxon>Fungi</taxon>
        <taxon>Dikarya</taxon>
        <taxon>Basidiomycota</taxon>
        <taxon>Agaricomycotina</taxon>
        <taxon>Agaricomycetes</taxon>
        <taxon>Sebacinales</taxon>
        <taxon>Serendipitaceae</taxon>
        <taxon>Serendipita</taxon>
    </lineage>
</organism>
<dbReference type="OrthoDB" id="3256413at2759"/>
<feature type="domain" description="F-box" evidence="1">
    <location>
        <begin position="1"/>
        <end position="46"/>
    </location>
</feature>
<dbReference type="InParanoid" id="G4TA64"/>
<dbReference type="AlphaFoldDB" id="G4TA64"/>
<evidence type="ECO:0000313" key="2">
    <source>
        <dbReference type="EMBL" id="CCA68228.1"/>
    </source>
</evidence>
<dbReference type="EMBL" id="CAFZ01000028">
    <property type="protein sequence ID" value="CCA68228.1"/>
    <property type="molecule type" value="Genomic_DNA"/>
</dbReference>
<dbReference type="InterPro" id="IPR036047">
    <property type="entry name" value="F-box-like_dom_sf"/>
</dbReference>
<dbReference type="SMART" id="SM00256">
    <property type="entry name" value="FBOX"/>
    <property type="match status" value="1"/>
</dbReference>
<dbReference type="PROSITE" id="PS50181">
    <property type="entry name" value="FBOX"/>
    <property type="match status" value="1"/>
</dbReference>
<gene>
    <name evidence="2" type="ORF">PIIN_02094</name>
</gene>
<dbReference type="InterPro" id="IPR001810">
    <property type="entry name" value="F-box_dom"/>
</dbReference>
<comment type="caution">
    <text evidence="2">The sequence shown here is derived from an EMBL/GenBank/DDBJ whole genome shotgun (WGS) entry which is preliminary data.</text>
</comment>
<accession>G4TA64</accession>
<sequence>MSQASLPVEIWIRILCNLPCNTLLGLKQVSKTFYHLIETDPRVQYALQLDMAGCEDVGSSGKPIQDRLNYLKSIETSFKTGSLLTKAWIPINGGTRAYELQGGVYAQERHCEDGNSQKSGINVCRLPSLLHPGASWSLPDFEYWLTDFTLNPHDDLLVTVEKSRSSFDRPWIILRFLSLTDGYRHQQSYGPVRIQSDHCDSRQHFIIHIMGDFVGLLTLKWHFFIVNWKTGTFHTRSDHDPKDPIHDFFFLDNTRFVLVRGQREPPEFEIYSFHHSGDDRSQPTLLAVYHLPRTVEPVQNITCRIDPPSFLPRSPGGGSQTKFGHLPFYPRLEDRAIVVCIDVNMHGSSMSYTLVTRASSLFKVRNGVKSEARGSNGEEIPVVEGKLWMKETFFIHGGLANNYSCHVYGSRFLLLHSTQLDENEASPGGNDTRIYDYALTIADVNPVMVAWVRSRLASRGDPVLAPPFDEDEIRQRMQQDQYRVINSNPVKTRCCVEEGWTGELSIALTTLSLPRESVVGMIDGERVLTIRKDADWRERGRTGALHIHTHELNRTPTIG</sequence>
<dbReference type="Proteomes" id="UP000007148">
    <property type="component" value="Unassembled WGS sequence"/>
</dbReference>